<proteinExistence type="predicted"/>
<keyword evidence="3" id="KW-1185">Reference proteome</keyword>
<name>A0A401ZHU4_9CHLR</name>
<protein>
    <submittedName>
        <fullName evidence="2">Uncharacterized protein</fullName>
    </submittedName>
</protein>
<dbReference type="Proteomes" id="UP000287224">
    <property type="component" value="Unassembled WGS sequence"/>
</dbReference>
<keyword evidence="1" id="KW-1133">Transmembrane helix</keyword>
<feature type="transmembrane region" description="Helical" evidence="1">
    <location>
        <begin position="6"/>
        <end position="28"/>
    </location>
</feature>
<evidence type="ECO:0000313" key="3">
    <source>
        <dbReference type="Proteomes" id="UP000287224"/>
    </source>
</evidence>
<dbReference type="EMBL" id="BIFQ01000001">
    <property type="protein sequence ID" value="GCE06358.1"/>
    <property type="molecule type" value="Genomic_DNA"/>
</dbReference>
<dbReference type="AlphaFoldDB" id="A0A401ZHU4"/>
<keyword evidence="1" id="KW-0472">Membrane</keyword>
<organism evidence="2 3">
    <name type="scientific">Dictyobacter aurantiacus</name>
    <dbReference type="NCBI Taxonomy" id="1936993"/>
    <lineage>
        <taxon>Bacteria</taxon>
        <taxon>Bacillati</taxon>
        <taxon>Chloroflexota</taxon>
        <taxon>Ktedonobacteria</taxon>
        <taxon>Ktedonobacterales</taxon>
        <taxon>Dictyobacteraceae</taxon>
        <taxon>Dictyobacter</taxon>
    </lineage>
</organism>
<evidence type="ECO:0000256" key="1">
    <source>
        <dbReference type="SAM" id="Phobius"/>
    </source>
</evidence>
<sequence length="45" mass="4839">MEYGGWLVRCMNGVLIGMTLSITSTVLVPIHKVPNRVGLDISPIG</sequence>
<evidence type="ECO:0000313" key="2">
    <source>
        <dbReference type="EMBL" id="GCE06358.1"/>
    </source>
</evidence>
<gene>
    <name evidence="2" type="ORF">KDAU_36870</name>
</gene>
<accession>A0A401ZHU4</accession>
<reference evidence="3" key="1">
    <citation type="submission" date="2018-12" db="EMBL/GenBank/DDBJ databases">
        <title>Tengunoibacter tsumagoiensis gen. nov., sp. nov., Dictyobacter kobayashii sp. nov., D. alpinus sp. nov., and D. joshuensis sp. nov. and description of Dictyobacteraceae fam. nov. within the order Ktedonobacterales isolated from Tengu-no-mugimeshi.</title>
        <authorList>
            <person name="Wang C.M."/>
            <person name="Zheng Y."/>
            <person name="Sakai Y."/>
            <person name="Toyoda A."/>
            <person name="Minakuchi Y."/>
            <person name="Abe K."/>
            <person name="Yokota A."/>
            <person name="Yabe S."/>
        </authorList>
    </citation>
    <scope>NUCLEOTIDE SEQUENCE [LARGE SCALE GENOMIC DNA]</scope>
    <source>
        <strain evidence="3">S-27</strain>
    </source>
</reference>
<comment type="caution">
    <text evidence="2">The sequence shown here is derived from an EMBL/GenBank/DDBJ whole genome shotgun (WGS) entry which is preliminary data.</text>
</comment>
<keyword evidence="1" id="KW-0812">Transmembrane</keyword>